<keyword evidence="1" id="KW-1185">Reference proteome</keyword>
<accession>A0A6J2U5M9</accession>
<dbReference type="AlphaFoldDB" id="A0A6J2U5M9"/>
<protein>
    <submittedName>
        <fullName evidence="2">Uncharacterized protein LOC115631136</fullName>
    </submittedName>
</protein>
<dbReference type="RefSeq" id="XP_030383664.1">
    <property type="nucleotide sequence ID" value="XM_030527804.1"/>
</dbReference>
<dbReference type="OrthoDB" id="6599787at2759"/>
<name>A0A6J2U5M9_DROLE</name>
<evidence type="ECO:0000313" key="1">
    <source>
        <dbReference type="Proteomes" id="UP000504634"/>
    </source>
</evidence>
<reference evidence="2" key="1">
    <citation type="submission" date="2025-08" db="UniProtKB">
        <authorList>
            <consortium name="RefSeq"/>
        </authorList>
    </citation>
    <scope>IDENTIFICATION</scope>
    <source>
        <strain evidence="2">11010-0011.00</strain>
        <tissue evidence="2">Whole body</tissue>
    </source>
</reference>
<gene>
    <name evidence="2" type="primary">LOC115631136</name>
</gene>
<dbReference type="GeneID" id="115631136"/>
<organism evidence="1 2">
    <name type="scientific">Drosophila lebanonensis</name>
    <name type="common">Fruit fly</name>
    <name type="synonym">Scaptodrosophila lebanonensis</name>
    <dbReference type="NCBI Taxonomy" id="7225"/>
    <lineage>
        <taxon>Eukaryota</taxon>
        <taxon>Metazoa</taxon>
        <taxon>Ecdysozoa</taxon>
        <taxon>Arthropoda</taxon>
        <taxon>Hexapoda</taxon>
        <taxon>Insecta</taxon>
        <taxon>Pterygota</taxon>
        <taxon>Neoptera</taxon>
        <taxon>Endopterygota</taxon>
        <taxon>Diptera</taxon>
        <taxon>Brachycera</taxon>
        <taxon>Muscomorpha</taxon>
        <taxon>Ephydroidea</taxon>
        <taxon>Drosophilidae</taxon>
        <taxon>Scaptodrosophila</taxon>
    </lineage>
</organism>
<proteinExistence type="predicted"/>
<dbReference type="Proteomes" id="UP000504634">
    <property type="component" value="Unplaced"/>
</dbReference>
<sequence>MLSCCTGPPPAPPKDKRIRIEQLLDEDFDCMRRMAQGICQTLGRPKDREVCRSTLDELMKFNQVDSLEVKQNVHKFMRFYLKVLRWTQKHQPAEYQQWYGNAFNSTRDNTMSSNFSMLQGSAVQGEVGALGDMRVWLEEAGSYLAMKSFEDGSTIIYAAVAKDPNAGWADNGLKALTQRQCGGERDNA</sequence>
<evidence type="ECO:0000313" key="2">
    <source>
        <dbReference type="RefSeq" id="XP_030383664.1"/>
    </source>
</evidence>